<evidence type="ECO:0000256" key="7">
    <source>
        <dbReference type="ARBA" id="ARBA00023136"/>
    </source>
</evidence>
<dbReference type="GO" id="GO:0005886">
    <property type="term" value="C:plasma membrane"/>
    <property type="evidence" value="ECO:0007669"/>
    <property type="project" value="UniProtKB-SubCell"/>
</dbReference>
<feature type="transmembrane region" description="Helical" evidence="10">
    <location>
        <begin position="260"/>
        <end position="281"/>
    </location>
</feature>
<dbReference type="GO" id="GO:0005549">
    <property type="term" value="F:odorant binding"/>
    <property type="evidence" value="ECO:0007669"/>
    <property type="project" value="InterPro"/>
</dbReference>
<evidence type="ECO:0000256" key="2">
    <source>
        <dbReference type="ARBA" id="ARBA00022475"/>
    </source>
</evidence>
<sequence>MKDFSNFLDVAFTITFVIAYYQVLMVYLSINVFNRDGVIKILAYFDHLVTDRKCEISEIRQRIFRCLLTGLGSVGFLVNCYDLAVTNFTAPMLFLIPGIPQDSIFLRPVNIIFQVTLYFATMGMIIISDAVIMIMIMYIQAELLSITELLSHLDIEQIHLSKSFWHTYFHKLLAIMMYLCFTFFTFQSINSSIILAVLIAISEVWEVFILCYFGQIIRNASEAMSVALYMSKWYLMDVADQKNLLMLMLRFKYPFKVETFGFGVISIYTFVQVLITTNYFFNDYLGYNTTYLSDL</sequence>
<keyword evidence="2" id="KW-1003">Cell membrane</keyword>
<keyword evidence="5" id="KW-0552">Olfaction</keyword>
<reference evidence="11" key="1">
    <citation type="journal article" date="2020" name="BMC">
        <title>Leishmania infection induces a limited differential gene expression in the sand fly midgut.</title>
        <authorList>
            <person name="Coutinho-Abreu I.V."/>
            <person name="Serafim T.D."/>
            <person name="Meneses C."/>
            <person name="Kamhawi S."/>
            <person name="Oliveira F."/>
            <person name="Valenzuela J.G."/>
        </authorList>
    </citation>
    <scope>NUCLEOTIDE SEQUENCE</scope>
    <source>
        <strain evidence="11">Jacobina</strain>
        <tissue evidence="11">Midgut</tissue>
    </source>
</reference>
<accession>A0A7G3AF06</accession>
<keyword evidence="7 10" id="KW-0472">Membrane</keyword>
<protein>
    <submittedName>
        <fullName evidence="11">Putative membrane protein</fullName>
    </submittedName>
</protein>
<evidence type="ECO:0000256" key="8">
    <source>
        <dbReference type="ARBA" id="ARBA00023170"/>
    </source>
</evidence>
<dbReference type="GO" id="GO:0004984">
    <property type="term" value="F:olfactory receptor activity"/>
    <property type="evidence" value="ECO:0007669"/>
    <property type="project" value="InterPro"/>
</dbReference>
<organism evidence="11">
    <name type="scientific">Lutzomyia longipalpis</name>
    <name type="common">Sand fly</name>
    <dbReference type="NCBI Taxonomy" id="7200"/>
    <lineage>
        <taxon>Eukaryota</taxon>
        <taxon>Metazoa</taxon>
        <taxon>Ecdysozoa</taxon>
        <taxon>Arthropoda</taxon>
        <taxon>Hexapoda</taxon>
        <taxon>Insecta</taxon>
        <taxon>Pterygota</taxon>
        <taxon>Neoptera</taxon>
        <taxon>Endopterygota</taxon>
        <taxon>Diptera</taxon>
        <taxon>Nematocera</taxon>
        <taxon>Psychodoidea</taxon>
        <taxon>Psychodidae</taxon>
        <taxon>Lutzomyia</taxon>
        <taxon>Lutzomyia</taxon>
    </lineage>
</organism>
<evidence type="ECO:0000256" key="4">
    <source>
        <dbReference type="ARBA" id="ARBA00022692"/>
    </source>
</evidence>
<evidence type="ECO:0000256" key="1">
    <source>
        <dbReference type="ARBA" id="ARBA00004651"/>
    </source>
</evidence>
<dbReference type="InterPro" id="IPR004117">
    <property type="entry name" value="7tm6_olfct_rcpt"/>
</dbReference>
<keyword evidence="6 10" id="KW-1133">Transmembrane helix</keyword>
<evidence type="ECO:0000256" key="10">
    <source>
        <dbReference type="SAM" id="Phobius"/>
    </source>
</evidence>
<evidence type="ECO:0000256" key="9">
    <source>
        <dbReference type="ARBA" id="ARBA00023224"/>
    </source>
</evidence>
<evidence type="ECO:0000256" key="5">
    <source>
        <dbReference type="ARBA" id="ARBA00022725"/>
    </source>
</evidence>
<dbReference type="PANTHER" id="PTHR21137:SF35">
    <property type="entry name" value="ODORANT RECEPTOR 19A-RELATED"/>
    <property type="match status" value="1"/>
</dbReference>
<feature type="transmembrane region" description="Helical" evidence="10">
    <location>
        <begin position="168"/>
        <end position="186"/>
    </location>
</feature>
<feature type="transmembrane region" description="Helical" evidence="10">
    <location>
        <begin position="193"/>
        <end position="217"/>
    </location>
</feature>
<keyword evidence="3" id="KW-0716">Sensory transduction</keyword>
<evidence type="ECO:0000256" key="6">
    <source>
        <dbReference type="ARBA" id="ARBA00022989"/>
    </source>
</evidence>
<dbReference type="AlphaFoldDB" id="A0A7G3AF06"/>
<dbReference type="VEuPathDB" id="VectorBase:LLONM1_004186"/>
<name>A0A7G3AF06_LUTLO</name>
<proteinExistence type="predicted"/>
<dbReference type="EMBL" id="GITU01003969">
    <property type="protein sequence ID" value="MBC1172672.1"/>
    <property type="molecule type" value="Transcribed_RNA"/>
</dbReference>
<keyword evidence="9" id="KW-0807">Transducer</keyword>
<dbReference type="PANTHER" id="PTHR21137">
    <property type="entry name" value="ODORANT RECEPTOR"/>
    <property type="match status" value="1"/>
</dbReference>
<evidence type="ECO:0000256" key="3">
    <source>
        <dbReference type="ARBA" id="ARBA00022606"/>
    </source>
</evidence>
<keyword evidence="8" id="KW-0675">Receptor</keyword>
<feature type="transmembrane region" description="Helical" evidence="10">
    <location>
        <begin position="74"/>
        <end position="96"/>
    </location>
</feature>
<comment type="subcellular location">
    <subcellularLocation>
        <location evidence="1">Cell membrane</location>
        <topology evidence="1">Multi-pass membrane protein</topology>
    </subcellularLocation>
</comment>
<dbReference type="Pfam" id="PF02949">
    <property type="entry name" value="7tm_6"/>
    <property type="match status" value="1"/>
</dbReference>
<dbReference type="GO" id="GO:0007165">
    <property type="term" value="P:signal transduction"/>
    <property type="evidence" value="ECO:0007669"/>
    <property type="project" value="UniProtKB-KW"/>
</dbReference>
<keyword evidence="4 10" id="KW-0812">Transmembrane</keyword>
<evidence type="ECO:0000313" key="11">
    <source>
        <dbReference type="EMBL" id="MBC1172672.1"/>
    </source>
</evidence>
<feature type="transmembrane region" description="Helical" evidence="10">
    <location>
        <begin position="7"/>
        <end position="30"/>
    </location>
</feature>